<sequence>MFPLCLIIEKGPKGWKLLGYLRPIKNCLSVKNCLLRATVDSSYVLGKIFFSNCKLSGGFRRNIGGLPRGSGMSCPPMAGGG</sequence>
<gene>
    <name evidence="1" type="ORF">CGOC_LOCUS598</name>
</gene>
<name>A0A3P6Q2D6_CYLGO</name>
<evidence type="ECO:0000313" key="2">
    <source>
        <dbReference type="Proteomes" id="UP000271889"/>
    </source>
</evidence>
<reference evidence="1 2" key="1">
    <citation type="submission" date="2018-11" db="EMBL/GenBank/DDBJ databases">
        <authorList>
            <consortium name="Pathogen Informatics"/>
        </authorList>
    </citation>
    <scope>NUCLEOTIDE SEQUENCE [LARGE SCALE GENOMIC DNA]</scope>
</reference>
<dbReference type="AlphaFoldDB" id="A0A3P6Q2D6"/>
<evidence type="ECO:0000313" key="1">
    <source>
        <dbReference type="EMBL" id="VDK45786.1"/>
    </source>
</evidence>
<keyword evidence="2" id="KW-1185">Reference proteome</keyword>
<proteinExistence type="predicted"/>
<dbReference type="EMBL" id="UYRV01000897">
    <property type="protein sequence ID" value="VDK45786.1"/>
    <property type="molecule type" value="Genomic_DNA"/>
</dbReference>
<accession>A0A3P6Q2D6</accession>
<protein>
    <submittedName>
        <fullName evidence="1">Uncharacterized protein</fullName>
    </submittedName>
</protein>
<dbReference type="Proteomes" id="UP000271889">
    <property type="component" value="Unassembled WGS sequence"/>
</dbReference>
<organism evidence="1 2">
    <name type="scientific">Cylicostephanus goldi</name>
    <name type="common">Nematode worm</name>
    <dbReference type="NCBI Taxonomy" id="71465"/>
    <lineage>
        <taxon>Eukaryota</taxon>
        <taxon>Metazoa</taxon>
        <taxon>Ecdysozoa</taxon>
        <taxon>Nematoda</taxon>
        <taxon>Chromadorea</taxon>
        <taxon>Rhabditida</taxon>
        <taxon>Rhabditina</taxon>
        <taxon>Rhabditomorpha</taxon>
        <taxon>Strongyloidea</taxon>
        <taxon>Strongylidae</taxon>
        <taxon>Cylicostephanus</taxon>
    </lineage>
</organism>